<sequence length="290" mass="28326">MKFSAVTLACLATGVYSRVADPPVRVLERDLATVTGVIGTAGQDIDAVAKAINAFSGDSKPVEAAAAQLISNLGAGKAKVDGSSQLTLADALGLQQPVKDLEAKGQTLADDLHKAKPIIEKAGLCDVTRKQVNDINTASQALISAVVSKVPTDAQAIAKALADGLIQILNKAQDDFSTANCKNSGGGGSSSASASASASATGSQTSAPGTTATGTTATGTQTYAPGTTATGTKTSATGIVGPTGSATTHSQPTGTGVPTKPITSTPPVTAGAALVAPAGALAMAVAALML</sequence>
<feature type="region of interest" description="Disordered" evidence="1">
    <location>
        <begin position="181"/>
        <end position="264"/>
    </location>
</feature>
<name>A0A2S4KTM2_9HYPO</name>
<feature type="chain" id="PRO_5015460365" evidence="2">
    <location>
        <begin position="18"/>
        <end position="290"/>
    </location>
</feature>
<evidence type="ECO:0000313" key="4">
    <source>
        <dbReference type="Proteomes" id="UP000237481"/>
    </source>
</evidence>
<accession>A0A2S4KTM2</accession>
<evidence type="ECO:0000256" key="2">
    <source>
        <dbReference type="SAM" id="SignalP"/>
    </source>
</evidence>
<evidence type="ECO:0000313" key="3">
    <source>
        <dbReference type="EMBL" id="POR33539.1"/>
    </source>
</evidence>
<dbReference type="PANTHER" id="PTHR38123:SF6">
    <property type="entry name" value="CELL WALL SERINE-THREONINE-RICH GALACTOMANNOPROTEIN MP1 (AFU_ORTHOLOGUE AFUA_4G03240)"/>
    <property type="match status" value="1"/>
</dbReference>
<dbReference type="Pfam" id="PF12296">
    <property type="entry name" value="HsbA"/>
    <property type="match status" value="1"/>
</dbReference>
<dbReference type="EMBL" id="PKSG01000679">
    <property type="protein sequence ID" value="POR33539.1"/>
    <property type="molecule type" value="Genomic_DNA"/>
</dbReference>
<dbReference type="GO" id="GO:0005576">
    <property type="term" value="C:extracellular region"/>
    <property type="evidence" value="ECO:0007669"/>
    <property type="project" value="TreeGrafter"/>
</dbReference>
<proteinExistence type="predicted"/>
<gene>
    <name evidence="3" type="ORF">TPAR_06231</name>
</gene>
<evidence type="ECO:0000256" key="1">
    <source>
        <dbReference type="SAM" id="MobiDB-lite"/>
    </source>
</evidence>
<reference evidence="3 4" key="1">
    <citation type="submission" date="2018-01" db="EMBL/GenBank/DDBJ databases">
        <title>Harnessing the power of phylogenomics to disentangle the directionality and signatures of interkingdom host jumping in the parasitic fungal genus Tolypocladium.</title>
        <authorList>
            <person name="Quandt C.A."/>
            <person name="Patterson W."/>
            <person name="Spatafora J.W."/>
        </authorList>
    </citation>
    <scope>NUCLEOTIDE SEQUENCE [LARGE SCALE GENOMIC DNA]</scope>
    <source>
        <strain evidence="3 4">NRBC 100945</strain>
    </source>
</reference>
<dbReference type="AlphaFoldDB" id="A0A2S4KTM2"/>
<dbReference type="OrthoDB" id="2422134at2759"/>
<feature type="compositionally biased region" description="Polar residues" evidence="1">
    <location>
        <begin position="244"/>
        <end position="256"/>
    </location>
</feature>
<feature type="signal peptide" evidence="2">
    <location>
        <begin position="1"/>
        <end position="17"/>
    </location>
</feature>
<dbReference type="STRING" id="94208.A0A2S4KTM2"/>
<keyword evidence="4" id="KW-1185">Reference proteome</keyword>
<feature type="compositionally biased region" description="Low complexity" evidence="1">
    <location>
        <begin position="190"/>
        <end position="238"/>
    </location>
</feature>
<protein>
    <submittedName>
        <fullName evidence="3">Cell wall mannoprotein 1</fullName>
    </submittedName>
</protein>
<dbReference type="Proteomes" id="UP000237481">
    <property type="component" value="Unassembled WGS sequence"/>
</dbReference>
<dbReference type="Gene3D" id="1.20.1280.140">
    <property type="match status" value="1"/>
</dbReference>
<keyword evidence="2" id="KW-0732">Signal</keyword>
<dbReference type="PANTHER" id="PTHR38123">
    <property type="entry name" value="CELL WALL SERINE-THREONINE-RICH GALACTOMANNOPROTEIN MP1 (AFU_ORTHOLOGUE AFUA_4G03240)"/>
    <property type="match status" value="1"/>
</dbReference>
<comment type="caution">
    <text evidence="3">The sequence shown here is derived from an EMBL/GenBank/DDBJ whole genome shotgun (WGS) entry which is preliminary data.</text>
</comment>
<dbReference type="InterPro" id="IPR021054">
    <property type="entry name" value="Cell_wall_mannoprotein_1"/>
</dbReference>
<organism evidence="3 4">
    <name type="scientific">Tolypocladium paradoxum</name>
    <dbReference type="NCBI Taxonomy" id="94208"/>
    <lineage>
        <taxon>Eukaryota</taxon>
        <taxon>Fungi</taxon>
        <taxon>Dikarya</taxon>
        <taxon>Ascomycota</taxon>
        <taxon>Pezizomycotina</taxon>
        <taxon>Sordariomycetes</taxon>
        <taxon>Hypocreomycetidae</taxon>
        <taxon>Hypocreales</taxon>
        <taxon>Ophiocordycipitaceae</taxon>
        <taxon>Tolypocladium</taxon>
    </lineage>
</organism>